<evidence type="ECO:0000313" key="2">
    <source>
        <dbReference type="Proteomes" id="UP000095767"/>
    </source>
</evidence>
<dbReference type="AlphaFoldDB" id="A0A1E5V1C3"/>
<sequence>MVMSYLKEREMNAVSNELAQMAKRLNHSTLWRNGSPLCIERLIAQDCNSSTSN</sequence>
<protein>
    <submittedName>
        <fullName evidence="1">Uncharacterized protein</fullName>
    </submittedName>
</protein>
<gene>
    <name evidence="1" type="ORF">BAE44_0020166</name>
</gene>
<proteinExistence type="predicted"/>
<keyword evidence="2" id="KW-1185">Reference proteome</keyword>
<organism evidence="1 2">
    <name type="scientific">Dichanthelium oligosanthes</name>
    <dbReference type="NCBI Taxonomy" id="888268"/>
    <lineage>
        <taxon>Eukaryota</taxon>
        <taxon>Viridiplantae</taxon>
        <taxon>Streptophyta</taxon>
        <taxon>Embryophyta</taxon>
        <taxon>Tracheophyta</taxon>
        <taxon>Spermatophyta</taxon>
        <taxon>Magnoliopsida</taxon>
        <taxon>Liliopsida</taxon>
        <taxon>Poales</taxon>
        <taxon>Poaceae</taxon>
        <taxon>PACMAD clade</taxon>
        <taxon>Panicoideae</taxon>
        <taxon>Panicodae</taxon>
        <taxon>Paniceae</taxon>
        <taxon>Dichantheliinae</taxon>
        <taxon>Dichanthelium</taxon>
    </lineage>
</organism>
<dbReference type="EMBL" id="LWDX02055472">
    <property type="protein sequence ID" value="OEL18815.1"/>
    <property type="molecule type" value="Genomic_DNA"/>
</dbReference>
<dbReference type="Proteomes" id="UP000095767">
    <property type="component" value="Unassembled WGS sequence"/>
</dbReference>
<name>A0A1E5V1C3_9POAL</name>
<dbReference type="OrthoDB" id="1906820at2759"/>
<accession>A0A1E5V1C3</accession>
<comment type="caution">
    <text evidence="1">The sequence shown here is derived from an EMBL/GenBank/DDBJ whole genome shotgun (WGS) entry which is preliminary data.</text>
</comment>
<reference evidence="1 2" key="1">
    <citation type="submission" date="2016-09" db="EMBL/GenBank/DDBJ databases">
        <title>The draft genome of Dichanthelium oligosanthes: A C3 panicoid grass species.</title>
        <authorList>
            <person name="Studer A.J."/>
            <person name="Schnable J.C."/>
            <person name="Brutnell T.P."/>
        </authorList>
    </citation>
    <scope>NUCLEOTIDE SEQUENCE [LARGE SCALE GENOMIC DNA]</scope>
    <source>
        <strain evidence="2">cv. Kellogg 1175</strain>
        <tissue evidence="1">Leaf</tissue>
    </source>
</reference>
<evidence type="ECO:0000313" key="1">
    <source>
        <dbReference type="EMBL" id="OEL18815.1"/>
    </source>
</evidence>